<keyword evidence="2" id="KW-0812">Transmembrane</keyword>
<dbReference type="InterPro" id="IPR000620">
    <property type="entry name" value="EamA_dom"/>
</dbReference>
<dbReference type="AlphaFoldDB" id="A0A5C1E5Y0"/>
<gene>
    <name evidence="7" type="ORF">OTERR_07970</name>
</gene>
<protein>
    <recommendedName>
        <fullName evidence="6">EamA domain-containing protein</fullName>
    </recommendedName>
</protein>
<feature type="signal peptide" evidence="5">
    <location>
        <begin position="1"/>
        <end position="24"/>
    </location>
</feature>
<dbReference type="PANTHER" id="PTHR22911:SF6">
    <property type="entry name" value="SOLUTE CARRIER FAMILY 35 MEMBER G1"/>
    <property type="match status" value="1"/>
</dbReference>
<evidence type="ECO:0000259" key="6">
    <source>
        <dbReference type="Pfam" id="PF00892"/>
    </source>
</evidence>
<keyword evidence="3" id="KW-1133">Transmembrane helix</keyword>
<reference evidence="7 8" key="1">
    <citation type="submission" date="2017-07" db="EMBL/GenBank/DDBJ databases">
        <title>Complete genome sequence of Oryzomicrobium terrae TPP412.</title>
        <authorList>
            <person name="Chiu L.-W."/>
            <person name="Lo K.-J."/>
            <person name="Tsai Y.-M."/>
            <person name="Lin S.-S."/>
            <person name="Kuo C.-H."/>
            <person name="Liu C.-T."/>
        </authorList>
    </citation>
    <scope>NUCLEOTIDE SEQUENCE [LARGE SCALE GENOMIC DNA]</scope>
    <source>
        <strain evidence="7 8">TPP412</strain>
    </source>
</reference>
<evidence type="ECO:0000313" key="7">
    <source>
        <dbReference type="EMBL" id="QEL64273.1"/>
    </source>
</evidence>
<sequence>MLAASLLFACMGVCVKLASSAHSAAEIVFWRSLLSFLFIYAYARSRGLSLTTPHWRFQLQRAVSGLLSLMLYFYGIVMLPLATAVTLNYTSPLFLALFLVVLAGHRPPLMLWLSLGLGFVGVILLLHPVFSGDQWLAGALALGSGVLAGLAYYNVKELGALGESEWRTVLYFSGLSTVGAGLWLLVSGEGLGAFTLRGGVPTLQLLGVGGFATLAQLAMTRAYKRGRTFLSASLAYSTVVFASLFGAVLWDETIAAEGWLAILLIAASGLLASRYSRAPTRPAATP</sequence>
<dbReference type="SUPFAM" id="SSF103481">
    <property type="entry name" value="Multidrug resistance efflux transporter EmrE"/>
    <property type="match status" value="2"/>
</dbReference>
<evidence type="ECO:0000256" key="4">
    <source>
        <dbReference type="ARBA" id="ARBA00023136"/>
    </source>
</evidence>
<name>A0A5C1E5Y0_9RHOO</name>
<proteinExistence type="predicted"/>
<accession>A0A5C1E5Y0</accession>
<evidence type="ECO:0000256" key="3">
    <source>
        <dbReference type="ARBA" id="ARBA00022989"/>
    </source>
</evidence>
<comment type="subcellular location">
    <subcellularLocation>
        <location evidence="1">Membrane</location>
        <topology evidence="1">Multi-pass membrane protein</topology>
    </subcellularLocation>
</comment>
<dbReference type="Proteomes" id="UP000323671">
    <property type="component" value="Chromosome"/>
</dbReference>
<organism evidence="7 8">
    <name type="scientific">Oryzomicrobium terrae</name>
    <dbReference type="NCBI Taxonomy" id="1735038"/>
    <lineage>
        <taxon>Bacteria</taxon>
        <taxon>Pseudomonadati</taxon>
        <taxon>Pseudomonadota</taxon>
        <taxon>Betaproteobacteria</taxon>
        <taxon>Rhodocyclales</taxon>
        <taxon>Rhodocyclaceae</taxon>
        <taxon>Oryzomicrobium</taxon>
    </lineage>
</organism>
<dbReference type="GO" id="GO:0016020">
    <property type="term" value="C:membrane"/>
    <property type="evidence" value="ECO:0007669"/>
    <property type="project" value="UniProtKB-SubCell"/>
</dbReference>
<evidence type="ECO:0000256" key="5">
    <source>
        <dbReference type="SAM" id="SignalP"/>
    </source>
</evidence>
<keyword evidence="8" id="KW-1185">Reference proteome</keyword>
<keyword evidence="5" id="KW-0732">Signal</keyword>
<evidence type="ECO:0000256" key="1">
    <source>
        <dbReference type="ARBA" id="ARBA00004141"/>
    </source>
</evidence>
<feature type="domain" description="EamA" evidence="6">
    <location>
        <begin position="1"/>
        <end position="126"/>
    </location>
</feature>
<evidence type="ECO:0000256" key="2">
    <source>
        <dbReference type="ARBA" id="ARBA00022692"/>
    </source>
</evidence>
<dbReference type="InterPro" id="IPR037185">
    <property type="entry name" value="EmrE-like"/>
</dbReference>
<dbReference type="EMBL" id="CP022579">
    <property type="protein sequence ID" value="QEL64273.1"/>
    <property type="molecule type" value="Genomic_DNA"/>
</dbReference>
<keyword evidence="4" id="KW-0472">Membrane</keyword>
<feature type="chain" id="PRO_5022878783" description="EamA domain-containing protein" evidence="5">
    <location>
        <begin position="25"/>
        <end position="286"/>
    </location>
</feature>
<evidence type="ECO:0000313" key="8">
    <source>
        <dbReference type="Proteomes" id="UP000323671"/>
    </source>
</evidence>
<dbReference type="KEGG" id="otr:OTERR_07970"/>
<dbReference type="PANTHER" id="PTHR22911">
    <property type="entry name" value="ACYL-MALONYL CONDENSING ENZYME-RELATED"/>
    <property type="match status" value="1"/>
</dbReference>
<dbReference type="Pfam" id="PF00892">
    <property type="entry name" value="EamA"/>
    <property type="match status" value="1"/>
</dbReference>